<dbReference type="CDD" id="cd01948">
    <property type="entry name" value="EAL"/>
    <property type="match status" value="1"/>
</dbReference>
<keyword evidence="4" id="KW-1185">Reference proteome</keyword>
<evidence type="ECO:0000259" key="2">
    <source>
        <dbReference type="PROSITE" id="PS50887"/>
    </source>
</evidence>
<dbReference type="SUPFAM" id="SSF55781">
    <property type="entry name" value="GAF domain-like"/>
    <property type="match status" value="1"/>
</dbReference>
<protein>
    <submittedName>
        <fullName evidence="3">EAL domain-containing protein</fullName>
    </submittedName>
</protein>
<evidence type="ECO:0000259" key="1">
    <source>
        <dbReference type="PROSITE" id="PS50883"/>
    </source>
</evidence>
<dbReference type="Gene3D" id="3.20.20.450">
    <property type="entry name" value="EAL domain"/>
    <property type="match status" value="1"/>
</dbReference>
<dbReference type="InterPro" id="IPR043128">
    <property type="entry name" value="Rev_trsase/Diguanyl_cyclase"/>
</dbReference>
<dbReference type="InterPro" id="IPR029787">
    <property type="entry name" value="Nucleotide_cyclase"/>
</dbReference>
<evidence type="ECO:0000313" key="3">
    <source>
        <dbReference type="EMBL" id="MBG0568694.1"/>
    </source>
</evidence>
<dbReference type="InterPro" id="IPR000160">
    <property type="entry name" value="GGDEF_dom"/>
</dbReference>
<dbReference type="SUPFAM" id="SSF141868">
    <property type="entry name" value="EAL domain-like"/>
    <property type="match status" value="1"/>
</dbReference>
<dbReference type="InterPro" id="IPR035919">
    <property type="entry name" value="EAL_sf"/>
</dbReference>
<gene>
    <name evidence="3" type="ORF">I4J89_45490</name>
</gene>
<dbReference type="NCBIfam" id="TIGR00254">
    <property type="entry name" value="GGDEF"/>
    <property type="match status" value="1"/>
</dbReference>
<feature type="domain" description="EAL" evidence="1">
    <location>
        <begin position="481"/>
        <end position="734"/>
    </location>
</feature>
<proteinExistence type="predicted"/>
<dbReference type="InterPro" id="IPR052155">
    <property type="entry name" value="Biofilm_reg_signaling"/>
</dbReference>
<dbReference type="SMART" id="SM00267">
    <property type="entry name" value="GGDEF"/>
    <property type="match status" value="1"/>
</dbReference>
<dbReference type="Gene3D" id="3.30.70.270">
    <property type="match status" value="1"/>
</dbReference>
<dbReference type="CDD" id="cd01949">
    <property type="entry name" value="GGDEF"/>
    <property type="match status" value="1"/>
</dbReference>
<dbReference type="SMART" id="SM00052">
    <property type="entry name" value="EAL"/>
    <property type="match status" value="1"/>
</dbReference>
<feature type="domain" description="GGDEF" evidence="2">
    <location>
        <begin position="341"/>
        <end position="472"/>
    </location>
</feature>
<accession>A0A931G7X5</accession>
<dbReference type="InterPro" id="IPR029016">
    <property type="entry name" value="GAF-like_dom_sf"/>
</dbReference>
<organism evidence="3 4">
    <name type="scientific">Actinoplanes aureus</name>
    <dbReference type="NCBI Taxonomy" id="2792083"/>
    <lineage>
        <taxon>Bacteria</taxon>
        <taxon>Bacillati</taxon>
        <taxon>Actinomycetota</taxon>
        <taxon>Actinomycetes</taxon>
        <taxon>Micromonosporales</taxon>
        <taxon>Micromonosporaceae</taxon>
        <taxon>Actinoplanes</taxon>
    </lineage>
</organism>
<dbReference type="Gene3D" id="3.30.450.40">
    <property type="match status" value="1"/>
</dbReference>
<evidence type="ECO:0000313" key="4">
    <source>
        <dbReference type="Proteomes" id="UP000598146"/>
    </source>
</evidence>
<dbReference type="Pfam" id="PF00563">
    <property type="entry name" value="EAL"/>
    <property type="match status" value="1"/>
</dbReference>
<name>A0A931G7X5_9ACTN</name>
<dbReference type="Pfam" id="PF00990">
    <property type="entry name" value="GGDEF"/>
    <property type="match status" value="1"/>
</dbReference>
<sequence length="746" mass="80231">MTLHWSTHQLTEYFTAVSSSADEEVAIRVAVERALEALDAEVGAVLLAGENGVRGLTGLPVTVPAEQVRPAFRGEPTVELPLLGEANGAHATLGSDIDGELVVARIDDVFSTEERQMLQGMAQVLGLALRNLRILTTERALREERAREARQRLELLEVLRARQTLLETLLSIQRAISRREPLQSVLDAITEGVSGLLGQAPIALVLSDPAEPTSLIVASRAHWPESAGTANAALELAAEAIAVGDTVVRSGPSEDLRLATPVHVSGVVAGGLVAVGLDETDSAVENISLLSAFGQQISLALTDARTVEAVREAYRDPLTGLPNRKLFLERLDQILGDPRVEAVVILFVDLDRFKSVNDSLGHNAGDELLAAVSERILACLRTGDLAARLGGDEFAVLIEGVSVEDARVVAERIAIEVAEPFHVAGRPVYIGSSIGIAARAGGTTASELLGNADVAMYRAKRTGSGQVVVFEPEMHAEQLTRLELRADLQHALVAGQFRLDVQPLVRLATGELEGVEALLRWHHPRRGIVPPDQFIPITEETGLINEIGRWALREAVSHVASWRRLLPGLTVSVNVSARQITDDRFVTDVADALDSAGVDGSALTLELTETVLTTDPAKALTNLRLIKKRGVRLSVDDFGTGYSSLSYLRQFPVDQVKIDRSFVSGVTRSAQDNALVRAVVDLGRALHLEVVAEGIEDVEQLQALVRMGCDLGQGYHLHRPMDPQLFADVIQQGGRARSALMSTSSM</sequence>
<dbReference type="AlphaFoldDB" id="A0A931G7X5"/>
<dbReference type="InterPro" id="IPR001633">
    <property type="entry name" value="EAL_dom"/>
</dbReference>
<dbReference type="EMBL" id="JADQTO010000042">
    <property type="protein sequence ID" value="MBG0568694.1"/>
    <property type="molecule type" value="Genomic_DNA"/>
</dbReference>
<dbReference type="PANTHER" id="PTHR44757">
    <property type="entry name" value="DIGUANYLATE CYCLASE DGCP"/>
    <property type="match status" value="1"/>
</dbReference>
<dbReference type="SUPFAM" id="SSF55073">
    <property type="entry name" value="Nucleotide cyclase"/>
    <property type="match status" value="1"/>
</dbReference>
<dbReference type="RefSeq" id="WP_196420462.1">
    <property type="nucleotide sequence ID" value="NZ_JADQTO010000042.1"/>
</dbReference>
<dbReference type="PROSITE" id="PS50883">
    <property type="entry name" value="EAL"/>
    <property type="match status" value="1"/>
</dbReference>
<reference evidence="3" key="1">
    <citation type="submission" date="2020-11" db="EMBL/GenBank/DDBJ databases">
        <title>Isolation and identification of active actinomycetes.</title>
        <authorList>
            <person name="Sun X."/>
        </authorList>
    </citation>
    <scope>NUCLEOTIDE SEQUENCE</scope>
    <source>
        <strain evidence="3">NEAU-A11</strain>
    </source>
</reference>
<dbReference type="PANTHER" id="PTHR44757:SF2">
    <property type="entry name" value="BIOFILM ARCHITECTURE MAINTENANCE PROTEIN MBAA"/>
    <property type="match status" value="1"/>
</dbReference>
<dbReference type="FunFam" id="3.20.20.450:FF:000001">
    <property type="entry name" value="Cyclic di-GMP phosphodiesterase yahA"/>
    <property type="match status" value="1"/>
</dbReference>
<comment type="caution">
    <text evidence="3">The sequence shown here is derived from an EMBL/GenBank/DDBJ whole genome shotgun (WGS) entry which is preliminary data.</text>
</comment>
<dbReference type="Proteomes" id="UP000598146">
    <property type="component" value="Unassembled WGS sequence"/>
</dbReference>
<dbReference type="PROSITE" id="PS50887">
    <property type="entry name" value="GGDEF"/>
    <property type="match status" value="1"/>
</dbReference>